<dbReference type="InterPro" id="IPR011707">
    <property type="entry name" value="Cu-oxidase-like_N"/>
</dbReference>
<dbReference type="InterPro" id="IPR008972">
    <property type="entry name" value="Cupredoxin"/>
</dbReference>
<dbReference type="CDD" id="cd13890">
    <property type="entry name" value="CuRO_3_CueO_FtsP"/>
    <property type="match status" value="1"/>
</dbReference>
<evidence type="ECO:0000259" key="5">
    <source>
        <dbReference type="Pfam" id="PF07731"/>
    </source>
</evidence>
<gene>
    <name evidence="7" type="ORF">DDW44_29885</name>
</gene>
<accession>A0A2S1T3K1</accession>
<dbReference type="CDD" id="cd13867">
    <property type="entry name" value="CuRO_2_CueO_FtsP"/>
    <property type="match status" value="1"/>
</dbReference>
<evidence type="ECO:0000256" key="3">
    <source>
        <dbReference type="ARBA" id="ARBA00023002"/>
    </source>
</evidence>
<evidence type="ECO:0000313" key="7">
    <source>
        <dbReference type="EMBL" id="AWI33259.1"/>
    </source>
</evidence>
<name>A0A2S1T3K1_9ACTN</name>
<dbReference type="Pfam" id="PF07731">
    <property type="entry name" value="Cu-oxidase_2"/>
    <property type="match status" value="1"/>
</dbReference>
<evidence type="ECO:0000256" key="2">
    <source>
        <dbReference type="ARBA" id="ARBA00022723"/>
    </source>
</evidence>
<evidence type="ECO:0000313" key="8">
    <source>
        <dbReference type="Proteomes" id="UP000244900"/>
    </source>
</evidence>
<dbReference type="PROSITE" id="PS00080">
    <property type="entry name" value="MULTICOPPER_OXIDASE2"/>
    <property type="match status" value="1"/>
</dbReference>
<feature type="domain" description="Plastocyanin-like" evidence="6">
    <location>
        <begin position="73"/>
        <end position="178"/>
    </location>
</feature>
<dbReference type="Proteomes" id="UP000244900">
    <property type="component" value="Chromosome"/>
</dbReference>
<evidence type="ECO:0000259" key="6">
    <source>
        <dbReference type="Pfam" id="PF07732"/>
    </source>
</evidence>
<dbReference type="InterPro" id="IPR045087">
    <property type="entry name" value="Cu-oxidase_fam"/>
</dbReference>
<dbReference type="AlphaFoldDB" id="A0A2S1T3K1"/>
<dbReference type="PANTHER" id="PTHR48267">
    <property type="entry name" value="CUPREDOXIN SUPERFAMILY PROTEIN"/>
    <property type="match status" value="1"/>
</dbReference>
<organism evidence="7 8">
    <name type="scientific">Streptomyces tirandamycinicus</name>
    <dbReference type="NCBI Taxonomy" id="2174846"/>
    <lineage>
        <taxon>Bacteria</taxon>
        <taxon>Bacillati</taxon>
        <taxon>Actinomycetota</taxon>
        <taxon>Actinomycetes</taxon>
        <taxon>Kitasatosporales</taxon>
        <taxon>Streptomycetaceae</taxon>
        <taxon>Streptomyces</taxon>
    </lineage>
</organism>
<dbReference type="Pfam" id="PF07732">
    <property type="entry name" value="Cu-oxidase_3"/>
    <property type="match status" value="1"/>
</dbReference>
<comment type="similarity">
    <text evidence="1">Belongs to the multicopper oxidase family.</text>
</comment>
<proteinExistence type="inferred from homology"/>
<keyword evidence="3" id="KW-0560">Oxidoreductase</keyword>
<feature type="region of interest" description="Disordered" evidence="4">
    <location>
        <begin position="487"/>
        <end position="506"/>
    </location>
</feature>
<evidence type="ECO:0000256" key="1">
    <source>
        <dbReference type="ARBA" id="ARBA00010609"/>
    </source>
</evidence>
<evidence type="ECO:0000256" key="4">
    <source>
        <dbReference type="SAM" id="MobiDB-lite"/>
    </source>
</evidence>
<dbReference type="EMBL" id="CP029188">
    <property type="protein sequence ID" value="AWI33259.1"/>
    <property type="molecule type" value="Genomic_DNA"/>
</dbReference>
<dbReference type="SUPFAM" id="SSF49503">
    <property type="entry name" value="Cupredoxins"/>
    <property type="match status" value="3"/>
</dbReference>
<dbReference type="PANTHER" id="PTHR48267:SF1">
    <property type="entry name" value="BILIRUBIN OXIDASE"/>
    <property type="match status" value="1"/>
</dbReference>
<keyword evidence="2" id="KW-0479">Metal-binding</keyword>
<protein>
    <submittedName>
        <fullName evidence="7">Copper oxidase</fullName>
    </submittedName>
</protein>
<dbReference type="CDD" id="cd04232">
    <property type="entry name" value="CuRO_1_CueO_FtsP"/>
    <property type="match status" value="1"/>
</dbReference>
<keyword evidence="8" id="KW-1185">Reference proteome</keyword>
<feature type="domain" description="Plastocyanin-like" evidence="5">
    <location>
        <begin position="370"/>
        <end position="486"/>
    </location>
</feature>
<dbReference type="GO" id="GO:0016491">
    <property type="term" value="F:oxidoreductase activity"/>
    <property type="evidence" value="ECO:0007669"/>
    <property type="project" value="UniProtKB-KW"/>
</dbReference>
<sequence>MLKGALGGAGAVAAGTGGTLGWWWAAAGTDTAGAVEFDRRLPIPPPAKAHHDAGGRKVFHLRAAPGSHRLRPGRPTATWGVNGAYLGPTLRAARGETVRVHVRNGLPEATSLHWHGMHLPARMDGGPHQPVEPGGTWSPTWTVDQAAATLWYHPHPHGGTARHVYRGLAGLFLLDDPEAEPTGPGGASLPSRYGVDDIPVIVQDKHLDEDNQLVESHPLTSEVGVLGDVILVNGVTGPYLPAGTERVRLRLLNASNARIYRFGFADDRPFTLVGTDGGLLPTPHRTTRVQLSPAERAEIVVTLRPGQRAVLRSFPPDLGLNVWDRRFAGGDDTLDILEIRPNRTLEPSPRLPDELAAAPALADRDTPVDRRFALNGFAINGKSMDMRRIDFAATRGVTEIWEVTATDGAQHNFHVHDVQFQVLSVDGEPPPPELAGWKDTVHTRPGVPLRLAMRFDDHSDAAVPYMYHCHVLYHEDRGLMGQFVVVEPGQEPGGPGTESGDGHGRH</sequence>
<dbReference type="OrthoDB" id="345021at2"/>
<dbReference type="InterPro" id="IPR011706">
    <property type="entry name" value="Cu-oxidase_C"/>
</dbReference>
<dbReference type="InterPro" id="IPR002355">
    <property type="entry name" value="Cu_oxidase_Cu_BS"/>
</dbReference>
<dbReference type="GO" id="GO:0005507">
    <property type="term" value="F:copper ion binding"/>
    <property type="evidence" value="ECO:0007669"/>
    <property type="project" value="InterPro"/>
</dbReference>
<dbReference type="KEGG" id="stir:DDW44_29885"/>
<reference evidence="7 8" key="1">
    <citation type="submission" date="2018-05" db="EMBL/GenBank/DDBJ databases">
        <title>Complete genome sequence of sponge-derived Streptomyces sp. HNM0039.</title>
        <authorList>
            <person name="Huang X."/>
            <person name="Zhou S."/>
        </authorList>
    </citation>
    <scope>NUCLEOTIDE SEQUENCE [LARGE SCALE GENOMIC DNA]</scope>
    <source>
        <strain evidence="7 8">HNM0039</strain>
    </source>
</reference>
<dbReference type="Gene3D" id="2.60.40.420">
    <property type="entry name" value="Cupredoxins - blue copper proteins"/>
    <property type="match status" value="3"/>
</dbReference>